<feature type="transmembrane region" description="Helical" evidence="9">
    <location>
        <begin position="187"/>
        <end position="206"/>
    </location>
</feature>
<evidence type="ECO:0000256" key="8">
    <source>
        <dbReference type="ARBA" id="ARBA00023136"/>
    </source>
</evidence>
<dbReference type="Proteomes" id="UP000192674">
    <property type="component" value="Unassembled WGS sequence"/>
</dbReference>
<comment type="subcellular location">
    <subcellularLocation>
        <location evidence="1 9">Cell membrane</location>
        <topology evidence="1 9">Multi-pass membrane protein</topology>
    </subcellularLocation>
</comment>
<keyword evidence="5 9" id="KW-0653">Protein transport</keyword>
<feature type="region of interest" description="Disordered" evidence="10">
    <location>
        <begin position="377"/>
        <end position="411"/>
    </location>
</feature>
<feature type="transmembrane region" description="Helical" evidence="9">
    <location>
        <begin position="161"/>
        <end position="180"/>
    </location>
</feature>
<dbReference type="InterPro" id="IPR022646">
    <property type="entry name" value="SecD/SecF_CS"/>
</dbReference>
<dbReference type="InterPro" id="IPR022645">
    <property type="entry name" value="SecD/SecF_bac"/>
</dbReference>
<keyword evidence="4 9" id="KW-0812">Transmembrane</keyword>
<dbReference type="GO" id="GO:0043952">
    <property type="term" value="P:protein transport by the Sec complex"/>
    <property type="evidence" value="ECO:0007669"/>
    <property type="project" value="UniProtKB-UniRule"/>
</dbReference>
<feature type="transmembrane region" description="Helical" evidence="9">
    <location>
        <begin position="270"/>
        <end position="291"/>
    </location>
</feature>
<accession>A0A1Y5XYP4</accession>
<dbReference type="PANTHER" id="PTHR30081:SF8">
    <property type="entry name" value="PROTEIN TRANSLOCASE SUBUNIT SECF"/>
    <property type="match status" value="1"/>
</dbReference>
<feature type="compositionally biased region" description="Basic residues" evidence="10">
    <location>
        <begin position="396"/>
        <end position="411"/>
    </location>
</feature>
<comment type="function">
    <text evidence="9">Part of the Sec protein translocase complex. Interacts with the SecYEG preprotein conducting channel. SecDF uses the proton motive force (PMF) to complete protein translocation after the ATP-dependent function of SecA.</text>
</comment>
<dbReference type="PANTHER" id="PTHR30081">
    <property type="entry name" value="PROTEIN-EXPORT MEMBRANE PROTEIN SEC"/>
    <property type="match status" value="1"/>
</dbReference>
<reference evidence="12 13" key="1">
    <citation type="submission" date="2017-04" db="EMBL/GenBank/DDBJ databases">
        <authorList>
            <person name="Afonso C.L."/>
            <person name="Miller P.J."/>
            <person name="Scott M.A."/>
            <person name="Spackman E."/>
            <person name="Goraichik I."/>
            <person name="Dimitrov K.M."/>
            <person name="Suarez D.L."/>
            <person name="Swayne D.E."/>
        </authorList>
    </citation>
    <scope>NUCLEOTIDE SEQUENCE [LARGE SCALE GENOMIC DNA]</scope>
    <source>
        <strain evidence="12 13">DSM 43828</strain>
    </source>
</reference>
<evidence type="ECO:0000256" key="6">
    <source>
        <dbReference type="ARBA" id="ARBA00022989"/>
    </source>
</evidence>
<dbReference type="PRINTS" id="PR01755">
    <property type="entry name" value="SECFTRNLCASE"/>
</dbReference>
<sequence length="411" mass="43594">MAGEETPKAPQTPKPVKRGSFFQRLYVGNGALDVIGNRRKFYVFFSVLVLVCIASIVFRGFNFGIDFSGGTKVQLDADGARGTITTEQVTQVYTDTLGEAPESVQSVGVGDSASIQIRTETLNPNEIARLKSALTSQLQPEGAISDSAVSGTWGGEVTSQALWALLVFLVLVTIFLALYFELRMAVAALITLFHDVIVTAGIYSLVGFEVTPATAIGLLTILGFSLYDTVVVFDKVKENTRGLLGLTRRTYGEAANLAVNQTLMRSINTALIALLPVVGLFVVGAILLGVGTLQDLALVQIAGMLAGVVSSIGLATPLLVDFTMRNPKFQAQAKRVYARRANIAARAAGAAGAADGGKGEAFDDESLASELRRERALSAAGGVPARNPSAAEQRRRQGQPHGKRPSGKRKH</sequence>
<gene>
    <name evidence="9" type="primary">secF</name>
    <name evidence="12" type="ORF">SAMN05661093_07169</name>
</gene>
<organism evidence="12 13">
    <name type="scientific">Kibdelosporangium aridum</name>
    <dbReference type="NCBI Taxonomy" id="2030"/>
    <lineage>
        <taxon>Bacteria</taxon>
        <taxon>Bacillati</taxon>
        <taxon>Actinomycetota</taxon>
        <taxon>Actinomycetes</taxon>
        <taxon>Pseudonocardiales</taxon>
        <taxon>Pseudonocardiaceae</taxon>
        <taxon>Kibdelosporangium</taxon>
    </lineage>
</organism>
<evidence type="ECO:0000256" key="10">
    <source>
        <dbReference type="SAM" id="MobiDB-lite"/>
    </source>
</evidence>
<dbReference type="RefSeq" id="WP_084431033.1">
    <property type="nucleotide sequence ID" value="NZ_FWXV01000007.1"/>
</dbReference>
<dbReference type="GO" id="GO:0065002">
    <property type="term" value="P:intracellular protein transmembrane transport"/>
    <property type="evidence" value="ECO:0007669"/>
    <property type="project" value="UniProtKB-UniRule"/>
</dbReference>
<feature type="transmembrane region" description="Helical" evidence="9">
    <location>
        <begin position="41"/>
        <end position="61"/>
    </location>
</feature>
<evidence type="ECO:0000256" key="5">
    <source>
        <dbReference type="ARBA" id="ARBA00022927"/>
    </source>
</evidence>
<evidence type="ECO:0000256" key="2">
    <source>
        <dbReference type="ARBA" id="ARBA00022448"/>
    </source>
</evidence>
<dbReference type="Gene3D" id="1.20.1640.10">
    <property type="entry name" value="Multidrug efflux transporter AcrB transmembrane domain"/>
    <property type="match status" value="1"/>
</dbReference>
<dbReference type="InterPro" id="IPR055344">
    <property type="entry name" value="SecD_SecF_C_bact"/>
</dbReference>
<dbReference type="GO" id="GO:0006605">
    <property type="term" value="P:protein targeting"/>
    <property type="evidence" value="ECO:0007669"/>
    <property type="project" value="UniProtKB-UniRule"/>
</dbReference>
<comment type="subunit">
    <text evidence="9">Forms a complex with SecD. Part of the essential Sec protein translocation apparatus which comprises SecA, SecYEG and auxiliary proteins SecDF. Other proteins may also be involved.</text>
</comment>
<evidence type="ECO:0000256" key="1">
    <source>
        <dbReference type="ARBA" id="ARBA00004651"/>
    </source>
</evidence>
<keyword evidence="3 9" id="KW-1003">Cell membrane</keyword>
<evidence type="ECO:0000259" key="11">
    <source>
        <dbReference type="Pfam" id="PF02355"/>
    </source>
</evidence>
<dbReference type="NCBIfam" id="TIGR00916">
    <property type="entry name" value="2A0604s01"/>
    <property type="match status" value="1"/>
</dbReference>
<feature type="transmembrane region" description="Helical" evidence="9">
    <location>
        <begin position="297"/>
        <end position="320"/>
    </location>
</feature>
<dbReference type="Pfam" id="PF02355">
    <property type="entry name" value="SecD_SecF_C"/>
    <property type="match status" value="1"/>
</dbReference>
<dbReference type="SUPFAM" id="SSF82866">
    <property type="entry name" value="Multidrug efflux transporter AcrB transmembrane domain"/>
    <property type="match status" value="1"/>
</dbReference>
<dbReference type="OrthoDB" id="9774769at2"/>
<dbReference type="NCBIfam" id="TIGR00966">
    <property type="entry name" value="transloc_SecF"/>
    <property type="match status" value="1"/>
</dbReference>
<evidence type="ECO:0000313" key="13">
    <source>
        <dbReference type="Proteomes" id="UP000192674"/>
    </source>
</evidence>
<evidence type="ECO:0000256" key="9">
    <source>
        <dbReference type="HAMAP-Rule" id="MF_01464"/>
    </source>
</evidence>
<keyword evidence="2 9" id="KW-0813">Transport</keyword>
<keyword evidence="13" id="KW-1185">Reference proteome</keyword>
<evidence type="ECO:0000256" key="7">
    <source>
        <dbReference type="ARBA" id="ARBA00023010"/>
    </source>
</evidence>
<dbReference type="EMBL" id="FWXV01000007">
    <property type="protein sequence ID" value="SMD21885.1"/>
    <property type="molecule type" value="Genomic_DNA"/>
</dbReference>
<comment type="similarity">
    <text evidence="9">Belongs to the SecD/SecF family. SecF subfamily.</text>
</comment>
<feature type="transmembrane region" description="Helical" evidence="9">
    <location>
        <begin position="212"/>
        <end position="233"/>
    </location>
</feature>
<keyword evidence="7 9" id="KW-0811">Translocation</keyword>
<keyword evidence="8 9" id="KW-0472">Membrane</keyword>
<dbReference type="HAMAP" id="MF_01464_B">
    <property type="entry name" value="SecF_B"/>
    <property type="match status" value="1"/>
</dbReference>
<name>A0A1Y5XYP4_KIBAR</name>
<dbReference type="InterPro" id="IPR048634">
    <property type="entry name" value="SecD_SecF_C"/>
</dbReference>
<dbReference type="Pfam" id="PF07549">
    <property type="entry name" value="Sec_GG"/>
    <property type="match status" value="1"/>
</dbReference>
<protein>
    <recommendedName>
        <fullName evidence="9">Protein-export membrane protein SecF</fullName>
    </recommendedName>
</protein>
<dbReference type="GO" id="GO:0015450">
    <property type="term" value="F:protein-transporting ATPase activity"/>
    <property type="evidence" value="ECO:0007669"/>
    <property type="project" value="InterPro"/>
</dbReference>
<keyword evidence="6 9" id="KW-1133">Transmembrane helix</keyword>
<evidence type="ECO:0000256" key="3">
    <source>
        <dbReference type="ARBA" id="ARBA00022475"/>
    </source>
</evidence>
<proteinExistence type="inferred from homology"/>
<dbReference type="GO" id="GO:0005886">
    <property type="term" value="C:plasma membrane"/>
    <property type="evidence" value="ECO:0007669"/>
    <property type="project" value="UniProtKB-SubCell"/>
</dbReference>
<dbReference type="AlphaFoldDB" id="A0A1Y5XYP4"/>
<dbReference type="InterPro" id="IPR022813">
    <property type="entry name" value="SecD/SecF_arch_bac"/>
</dbReference>
<dbReference type="InterPro" id="IPR005665">
    <property type="entry name" value="SecF_bac"/>
</dbReference>
<feature type="domain" description="Protein export membrane protein SecD/SecF C-terminal" evidence="11">
    <location>
        <begin position="142"/>
        <end position="323"/>
    </location>
</feature>
<evidence type="ECO:0000256" key="4">
    <source>
        <dbReference type="ARBA" id="ARBA00022692"/>
    </source>
</evidence>
<evidence type="ECO:0000313" key="12">
    <source>
        <dbReference type="EMBL" id="SMD21885.1"/>
    </source>
</evidence>